<keyword evidence="7" id="KW-0472">Membrane</keyword>
<name>A0A1G6GVY7_9GAMM</name>
<comment type="similarity">
    <text evidence="2">Belongs to the TamA family.</text>
</comment>
<keyword evidence="16" id="KW-1185">Reference proteome</keyword>
<evidence type="ECO:0000256" key="7">
    <source>
        <dbReference type="ARBA" id="ARBA00023136"/>
    </source>
</evidence>
<feature type="region of interest" description="Disordered" evidence="12">
    <location>
        <begin position="209"/>
        <end position="232"/>
    </location>
</feature>
<keyword evidence="5" id="KW-0812">Transmembrane</keyword>
<keyword evidence="6" id="KW-0732">Signal</keyword>
<evidence type="ECO:0000256" key="9">
    <source>
        <dbReference type="ARBA" id="ARBA00033063"/>
    </source>
</evidence>
<gene>
    <name evidence="15" type="ORF">SAMN05421749_101472</name>
</gene>
<comment type="subunit">
    <text evidence="10">Interacts with TamB to form the translocation and assembly module (TAM).</text>
</comment>
<dbReference type="Proteomes" id="UP000242317">
    <property type="component" value="Unassembled WGS sequence"/>
</dbReference>
<dbReference type="Pfam" id="PF17243">
    <property type="entry name" value="POTRA_TamA_1"/>
    <property type="match status" value="1"/>
</dbReference>
<feature type="domain" description="Bacterial surface antigen (D15)" evidence="13">
    <location>
        <begin position="614"/>
        <end position="915"/>
    </location>
</feature>
<organism evidence="15 16">
    <name type="scientific">Acinetobacter marinus</name>
    <dbReference type="NCBI Taxonomy" id="281375"/>
    <lineage>
        <taxon>Bacteria</taxon>
        <taxon>Pseudomonadati</taxon>
        <taxon>Pseudomonadota</taxon>
        <taxon>Gammaproteobacteria</taxon>
        <taxon>Moraxellales</taxon>
        <taxon>Moraxellaceae</taxon>
        <taxon>Acinetobacter</taxon>
    </lineage>
</organism>
<dbReference type="InterPro" id="IPR000184">
    <property type="entry name" value="Bac_surfAg_D15"/>
</dbReference>
<evidence type="ECO:0000256" key="8">
    <source>
        <dbReference type="ARBA" id="ARBA00023237"/>
    </source>
</evidence>
<protein>
    <recommendedName>
        <fullName evidence="3">Translocation and assembly module subunit TamA</fullName>
    </recommendedName>
    <alternativeName>
        <fullName evidence="9">Autotransporter assembly factor TamA</fullName>
    </alternativeName>
</protein>
<evidence type="ECO:0000256" key="1">
    <source>
        <dbReference type="ARBA" id="ARBA00004442"/>
    </source>
</evidence>
<dbReference type="GO" id="GO:0009279">
    <property type="term" value="C:cell outer membrane"/>
    <property type="evidence" value="ECO:0007669"/>
    <property type="project" value="UniProtKB-SubCell"/>
</dbReference>
<dbReference type="InterPro" id="IPR039910">
    <property type="entry name" value="D15-like"/>
</dbReference>
<feature type="region of interest" description="Disordered" evidence="12">
    <location>
        <begin position="504"/>
        <end position="524"/>
    </location>
</feature>
<feature type="region of interest" description="Disordered" evidence="12">
    <location>
        <begin position="539"/>
        <end position="568"/>
    </location>
</feature>
<feature type="compositionally biased region" description="Polar residues" evidence="12">
    <location>
        <begin position="215"/>
        <end position="226"/>
    </location>
</feature>
<evidence type="ECO:0000256" key="3">
    <source>
        <dbReference type="ARBA" id="ARBA00015419"/>
    </source>
</evidence>
<comment type="subcellular location">
    <subcellularLocation>
        <location evidence="1">Cell outer membrane</location>
    </subcellularLocation>
</comment>
<dbReference type="GO" id="GO:0009306">
    <property type="term" value="P:protein secretion"/>
    <property type="evidence" value="ECO:0007669"/>
    <property type="project" value="TreeGrafter"/>
</dbReference>
<accession>A0A1G6GVY7</accession>
<dbReference type="Gene3D" id="3.10.20.310">
    <property type="entry name" value="membrane protein fhac"/>
    <property type="match status" value="3"/>
</dbReference>
<sequence>MPDSNKKRFSCNTLSQSIRQIMIKHAAPTAMLFGLSCALGQFAFAEDSFVVTNPADTASVDEAIAEKEQEQHEALADAKQEQAEQQQQDTAQAQQEMTALEQSVQQFQSDEVYQLKDSDIPAPDQAMLNEINQIAAEAQQQAIQQEQTVPSIAQIEANKNSSVVMAQDGTAINGTSISSNNNIDTTINTVNVDQLVNTLEQQQVTVPEFQEDATDPSQSAQSTSNNEESKKKRGFFARLFHRGDDDQPEEIKTLPKINITVRNAGEALDENLQNNIEAKLSTYTVEAFEDFNIALPQLKEMTTAAAQAVGYYQAEFKFSKQDDETLIVDVVQNDPVIVASQPDISFTGAGAEVPAFQVVSVVPDLNEGDILNHGKYENMRARIEKAASGRGYFDGYWRMRDVKVTLPEDTADILMKYETGERYKLDAVEFRMSDPDKPFPLRKEILEQLVPFKAGDDYTEWRTNLLSSNLIGSRYFNYTLVNVAKPDPITKPLELPPDLAALEQAQRAEASQQQATTPEGEEVTSQNVVVEDEFVGANADENQNAELAKSQTEAEQRAEETDKLKQQARETKQVPVIVTLNADKLNSLETGLGYGTDTGVRLRTQYRRAIVNDRGHSFDANFQVSENYQSLDGRYNIPYKHPLNDYFSLVGGYEHEVNDDIGQGVELDTESAIVGAERTIKKPMGNWQQNMSVRYRLDRMEATGDIDADDIPDAFRVVSDDPEQESLLFGYELSRTDQNNYVNPTKGFRQFYRVEVGSESLLTETDMAILNAGWRFIYSLGENNDHQFVGRGDLGYIVTDDFDHVPYNLRYFAGGDQSIRGYDYESLGPEEDDLLIGGQALAVGSIEYNYQFKEGWRAAVFTDFGNAYDEKFSNETMYGVGVGVRWASPVGPIRIDVAAGVSEDSVPIRLHFFIGPPL</sequence>
<evidence type="ECO:0000256" key="11">
    <source>
        <dbReference type="SAM" id="Coils"/>
    </source>
</evidence>
<evidence type="ECO:0000259" key="14">
    <source>
        <dbReference type="Pfam" id="PF17243"/>
    </source>
</evidence>
<reference evidence="16" key="1">
    <citation type="submission" date="2016-09" db="EMBL/GenBank/DDBJ databases">
        <authorList>
            <person name="Varghese N."/>
            <person name="Submissions S."/>
        </authorList>
    </citation>
    <scope>NUCLEOTIDE SEQUENCE [LARGE SCALE GENOMIC DNA]</scope>
    <source>
        <strain evidence="16">ANC 3699</strain>
    </source>
</reference>
<evidence type="ECO:0000256" key="5">
    <source>
        <dbReference type="ARBA" id="ARBA00022692"/>
    </source>
</evidence>
<evidence type="ECO:0000313" key="16">
    <source>
        <dbReference type="Proteomes" id="UP000242317"/>
    </source>
</evidence>
<dbReference type="EMBL" id="FMYK01000001">
    <property type="protein sequence ID" value="SDB86033.1"/>
    <property type="molecule type" value="Genomic_DNA"/>
</dbReference>
<dbReference type="Gene3D" id="2.40.160.50">
    <property type="entry name" value="membrane protein fhac: a member of the omp85/tpsb transporter family"/>
    <property type="match status" value="1"/>
</dbReference>
<keyword evidence="11" id="KW-0175">Coiled coil</keyword>
<dbReference type="AlphaFoldDB" id="A0A1G6GVY7"/>
<evidence type="ECO:0000256" key="2">
    <source>
        <dbReference type="ARBA" id="ARBA00010248"/>
    </source>
</evidence>
<evidence type="ECO:0000256" key="6">
    <source>
        <dbReference type="ARBA" id="ARBA00022729"/>
    </source>
</evidence>
<evidence type="ECO:0000259" key="13">
    <source>
        <dbReference type="Pfam" id="PF01103"/>
    </source>
</evidence>
<dbReference type="Pfam" id="PF01103">
    <property type="entry name" value="Omp85"/>
    <property type="match status" value="1"/>
</dbReference>
<keyword evidence="4" id="KW-1134">Transmembrane beta strand</keyword>
<feature type="coiled-coil region" evidence="11">
    <location>
        <begin position="64"/>
        <end position="148"/>
    </location>
</feature>
<dbReference type="InterPro" id="IPR035243">
    <property type="entry name" value="TamA_POTRA_Dom_1"/>
</dbReference>
<evidence type="ECO:0000256" key="12">
    <source>
        <dbReference type="SAM" id="MobiDB-lite"/>
    </source>
</evidence>
<evidence type="ECO:0000256" key="10">
    <source>
        <dbReference type="ARBA" id="ARBA00093548"/>
    </source>
</evidence>
<feature type="domain" description="TamA POTRA" evidence="14">
    <location>
        <begin position="268"/>
        <end position="330"/>
    </location>
</feature>
<dbReference type="OrthoDB" id="9769707at2"/>
<evidence type="ECO:0000313" key="15">
    <source>
        <dbReference type="EMBL" id="SDB86033.1"/>
    </source>
</evidence>
<feature type="compositionally biased region" description="Low complexity" evidence="12">
    <location>
        <begin position="504"/>
        <end position="515"/>
    </location>
</feature>
<proteinExistence type="inferred from homology"/>
<feature type="compositionally biased region" description="Basic and acidic residues" evidence="12">
    <location>
        <begin position="552"/>
        <end position="568"/>
    </location>
</feature>
<evidence type="ECO:0000256" key="4">
    <source>
        <dbReference type="ARBA" id="ARBA00022452"/>
    </source>
</evidence>
<dbReference type="PANTHER" id="PTHR12815">
    <property type="entry name" value="SORTING AND ASSEMBLY MACHINERY SAMM50 PROTEIN FAMILY MEMBER"/>
    <property type="match status" value="1"/>
</dbReference>
<dbReference type="GO" id="GO:0097347">
    <property type="term" value="C:TAM protein secretion complex"/>
    <property type="evidence" value="ECO:0007669"/>
    <property type="project" value="TreeGrafter"/>
</dbReference>
<feature type="compositionally biased region" description="Polar residues" evidence="12">
    <location>
        <begin position="540"/>
        <end position="551"/>
    </location>
</feature>
<keyword evidence="8" id="KW-0998">Cell outer membrane</keyword>
<dbReference type="PANTHER" id="PTHR12815:SF47">
    <property type="entry name" value="TRANSLOCATION AND ASSEMBLY MODULE SUBUNIT TAMA"/>
    <property type="match status" value="1"/>
</dbReference>